<proteinExistence type="predicted"/>
<keyword evidence="2" id="KW-1185">Reference proteome</keyword>
<accession>A0A9Q1G5I3</accession>
<gene>
    <name evidence="1" type="ORF">SKAU_G00059680</name>
</gene>
<reference evidence="1" key="1">
    <citation type="journal article" date="2023" name="Science">
        <title>Genome structures resolve the early diversification of teleost fishes.</title>
        <authorList>
            <person name="Parey E."/>
            <person name="Louis A."/>
            <person name="Montfort J."/>
            <person name="Bouchez O."/>
            <person name="Roques C."/>
            <person name="Iampietro C."/>
            <person name="Lluch J."/>
            <person name="Castinel A."/>
            <person name="Donnadieu C."/>
            <person name="Desvignes T."/>
            <person name="Floi Bucao C."/>
            <person name="Jouanno E."/>
            <person name="Wen M."/>
            <person name="Mejri S."/>
            <person name="Dirks R."/>
            <person name="Jansen H."/>
            <person name="Henkel C."/>
            <person name="Chen W.J."/>
            <person name="Zahm M."/>
            <person name="Cabau C."/>
            <person name="Klopp C."/>
            <person name="Thompson A.W."/>
            <person name="Robinson-Rechavi M."/>
            <person name="Braasch I."/>
            <person name="Lecointre G."/>
            <person name="Bobe J."/>
            <person name="Postlethwait J.H."/>
            <person name="Berthelot C."/>
            <person name="Roest Crollius H."/>
            <person name="Guiguen Y."/>
        </authorList>
    </citation>
    <scope>NUCLEOTIDE SEQUENCE</scope>
    <source>
        <strain evidence="1">WJC10195</strain>
    </source>
</reference>
<sequence length="108" mass="12297">SWRWCCCCINSNLHATLKSGFKFNCFEVLVLSFAHPDKKAISFTLVIVYRPPGPYSGFLLEFADFLSSLVVNSDKVAIVTFCYFKIRLLQCSFVWMCKFLSEKASANS</sequence>
<name>A0A9Q1G5I3_SYNKA</name>
<dbReference type="EMBL" id="JAINUF010000002">
    <property type="protein sequence ID" value="KAJ8375388.1"/>
    <property type="molecule type" value="Genomic_DNA"/>
</dbReference>
<evidence type="ECO:0000313" key="2">
    <source>
        <dbReference type="Proteomes" id="UP001152622"/>
    </source>
</evidence>
<protein>
    <submittedName>
        <fullName evidence="1">Uncharacterized protein</fullName>
    </submittedName>
</protein>
<dbReference type="AlphaFoldDB" id="A0A9Q1G5I3"/>
<feature type="non-terminal residue" evidence="1">
    <location>
        <position position="1"/>
    </location>
</feature>
<dbReference type="Proteomes" id="UP001152622">
    <property type="component" value="Chromosome 2"/>
</dbReference>
<comment type="caution">
    <text evidence="1">The sequence shown here is derived from an EMBL/GenBank/DDBJ whole genome shotgun (WGS) entry which is preliminary data.</text>
</comment>
<evidence type="ECO:0000313" key="1">
    <source>
        <dbReference type="EMBL" id="KAJ8375388.1"/>
    </source>
</evidence>
<organism evidence="1 2">
    <name type="scientific">Synaphobranchus kaupii</name>
    <name type="common">Kaup's arrowtooth eel</name>
    <dbReference type="NCBI Taxonomy" id="118154"/>
    <lineage>
        <taxon>Eukaryota</taxon>
        <taxon>Metazoa</taxon>
        <taxon>Chordata</taxon>
        <taxon>Craniata</taxon>
        <taxon>Vertebrata</taxon>
        <taxon>Euteleostomi</taxon>
        <taxon>Actinopterygii</taxon>
        <taxon>Neopterygii</taxon>
        <taxon>Teleostei</taxon>
        <taxon>Anguilliformes</taxon>
        <taxon>Synaphobranchidae</taxon>
        <taxon>Synaphobranchus</taxon>
    </lineage>
</organism>